<protein>
    <recommendedName>
        <fullName evidence="3">Major facilitator superfamily (MFS) profile domain-containing protein</fullName>
    </recommendedName>
</protein>
<accession>A0A816QI26</accession>
<comment type="subcellular location">
    <subcellularLocation>
        <location evidence="1">Membrane</location>
        <topology evidence="1">Multi-pass membrane protein</topology>
    </subcellularLocation>
</comment>
<dbReference type="Proteomes" id="UP000663856">
    <property type="component" value="Unassembled WGS sequence"/>
</dbReference>
<dbReference type="SUPFAM" id="SSF103473">
    <property type="entry name" value="MFS general substrate transporter"/>
    <property type="match status" value="2"/>
</dbReference>
<evidence type="ECO:0000313" key="5">
    <source>
        <dbReference type="Proteomes" id="UP000663856"/>
    </source>
</evidence>
<dbReference type="InterPro" id="IPR020846">
    <property type="entry name" value="MFS_dom"/>
</dbReference>
<proteinExistence type="predicted"/>
<evidence type="ECO:0000259" key="3">
    <source>
        <dbReference type="PROSITE" id="PS50850"/>
    </source>
</evidence>
<feature type="transmembrane region" description="Helical" evidence="2">
    <location>
        <begin position="146"/>
        <end position="167"/>
    </location>
</feature>
<feature type="transmembrane region" description="Helical" evidence="2">
    <location>
        <begin position="360"/>
        <end position="383"/>
    </location>
</feature>
<organism evidence="4 5">
    <name type="scientific">Rotaria magnacalcarata</name>
    <dbReference type="NCBI Taxonomy" id="392030"/>
    <lineage>
        <taxon>Eukaryota</taxon>
        <taxon>Metazoa</taxon>
        <taxon>Spiralia</taxon>
        <taxon>Gnathifera</taxon>
        <taxon>Rotifera</taxon>
        <taxon>Eurotatoria</taxon>
        <taxon>Bdelloidea</taxon>
        <taxon>Philodinida</taxon>
        <taxon>Philodinidae</taxon>
        <taxon>Rotaria</taxon>
    </lineage>
</organism>
<feature type="domain" description="Major facilitator superfamily (MFS) profile" evidence="3">
    <location>
        <begin position="270"/>
        <end position="470"/>
    </location>
</feature>
<feature type="transmembrane region" description="Helical" evidence="2">
    <location>
        <begin position="303"/>
        <end position="323"/>
    </location>
</feature>
<keyword evidence="2" id="KW-0472">Membrane</keyword>
<dbReference type="EMBL" id="CAJNRF010004635">
    <property type="protein sequence ID" value="CAF2062096.1"/>
    <property type="molecule type" value="Genomic_DNA"/>
</dbReference>
<keyword evidence="2" id="KW-1133">Transmembrane helix</keyword>
<dbReference type="PANTHER" id="PTHR23534">
    <property type="entry name" value="MFS PERMEASE"/>
    <property type="match status" value="1"/>
</dbReference>
<dbReference type="AlphaFoldDB" id="A0A816QI26"/>
<feature type="transmembrane region" description="Helical" evidence="2">
    <location>
        <begin position="271"/>
        <end position="291"/>
    </location>
</feature>
<evidence type="ECO:0000256" key="1">
    <source>
        <dbReference type="ARBA" id="ARBA00004141"/>
    </source>
</evidence>
<dbReference type="GO" id="GO:0022857">
    <property type="term" value="F:transmembrane transporter activity"/>
    <property type="evidence" value="ECO:0007669"/>
    <property type="project" value="InterPro"/>
</dbReference>
<dbReference type="PROSITE" id="PS50850">
    <property type="entry name" value="MFS"/>
    <property type="match status" value="1"/>
</dbReference>
<sequence length="470" mass="51594">MDPITPNQPIAQTDKFIDNEPNEKLSSVALPPFWSWKGLRTRWADPLFRKMLRNILLLSWSWSLGEGAFFIQVSTSTLAAKSFTHSHLATIPIGCMLLVGTIWSVLLPLAIARFGCRPPLYAGAIMGMTGAALCIVATWYKLFWLLGVGAGFLGGQVPCTLYYRLLALQFSTPEFAPKAIAMVIAGGCLSSIIGPEIAKHTVNALPQPYSGAYLTTLCECTLLLLSMTLIQFPNIKKADYAIVSTSPSKMTISDNKKTTRSIFVIALQRKFLIAALGGFVSWSAMAVQMSATPLAMTRAGYHFAQATTVIEFHLLGMFVPSFFTGTLCNLFGSRLVTLTGLLIQLTGALLFQRGLRFNHFNLGLIIVGVGWNFGYVGASALLTESHRHDEKQKTHSLYEAIVMCSISIAFFSSAFIEQRFGWMILTGKIISTYLALAILILFVDTVLALFQSKDIRKSLPMDDEDIQTPA</sequence>
<feature type="transmembrane region" description="Helical" evidence="2">
    <location>
        <begin position="119"/>
        <end position="140"/>
    </location>
</feature>
<dbReference type="Gene3D" id="1.20.1250.20">
    <property type="entry name" value="MFS general substrate transporter like domains"/>
    <property type="match status" value="2"/>
</dbReference>
<keyword evidence="2" id="KW-0812">Transmembrane</keyword>
<evidence type="ECO:0000313" key="4">
    <source>
        <dbReference type="EMBL" id="CAF2062096.1"/>
    </source>
</evidence>
<feature type="transmembrane region" description="Helical" evidence="2">
    <location>
        <begin position="395"/>
        <end position="416"/>
    </location>
</feature>
<feature type="transmembrane region" description="Helical" evidence="2">
    <location>
        <begin position="51"/>
        <end position="71"/>
    </location>
</feature>
<evidence type="ECO:0000256" key="2">
    <source>
        <dbReference type="SAM" id="Phobius"/>
    </source>
</evidence>
<name>A0A816QI26_9BILA</name>
<feature type="transmembrane region" description="Helical" evidence="2">
    <location>
        <begin position="210"/>
        <end position="230"/>
    </location>
</feature>
<feature type="transmembrane region" description="Helical" evidence="2">
    <location>
        <begin position="179"/>
        <end position="198"/>
    </location>
</feature>
<dbReference type="GO" id="GO:0016020">
    <property type="term" value="C:membrane"/>
    <property type="evidence" value="ECO:0007669"/>
    <property type="project" value="UniProtKB-SubCell"/>
</dbReference>
<dbReference type="PANTHER" id="PTHR23534:SF1">
    <property type="entry name" value="MAJOR FACILITATOR SUPERFAMILY PROTEIN"/>
    <property type="match status" value="1"/>
</dbReference>
<feature type="transmembrane region" description="Helical" evidence="2">
    <location>
        <begin position="422"/>
        <end position="450"/>
    </location>
</feature>
<gene>
    <name evidence="4" type="ORF">WKI299_LOCUS12298</name>
</gene>
<dbReference type="InterPro" id="IPR036259">
    <property type="entry name" value="MFS_trans_sf"/>
</dbReference>
<reference evidence="4" key="1">
    <citation type="submission" date="2021-02" db="EMBL/GenBank/DDBJ databases">
        <authorList>
            <person name="Nowell W R."/>
        </authorList>
    </citation>
    <scope>NUCLEOTIDE SEQUENCE</scope>
</reference>
<comment type="caution">
    <text evidence="4">The sequence shown here is derived from an EMBL/GenBank/DDBJ whole genome shotgun (WGS) entry which is preliminary data.</text>
</comment>
<feature type="transmembrane region" description="Helical" evidence="2">
    <location>
        <begin position="91"/>
        <end position="112"/>
    </location>
</feature>